<feature type="compositionally biased region" description="Acidic residues" evidence="6">
    <location>
        <begin position="658"/>
        <end position="669"/>
    </location>
</feature>
<dbReference type="InterPro" id="IPR039808">
    <property type="entry name" value="Cadherin"/>
</dbReference>
<name>A0A8C2ASX6_CYPCA</name>
<dbReference type="Proteomes" id="UP000694700">
    <property type="component" value="Unplaced"/>
</dbReference>
<dbReference type="GO" id="GO:0016342">
    <property type="term" value="C:catenin complex"/>
    <property type="evidence" value="ECO:0007669"/>
    <property type="project" value="TreeGrafter"/>
</dbReference>
<dbReference type="InterPro" id="IPR015919">
    <property type="entry name" value="Cadherin-like_sf"/>
</dbReference>
<dbReference type="PROSITE" id="PS50268">
    <property type="entry name" value="CADHERIN_2"/>
    <property type="match status" value="4"/>
</dbReference>
<feature type="signal peptide" evidence="8">
    <location>
        <begin position="1"/>
        <end position="23"/>
    </location>
</feature>
<evidence type="ECO:0000256" key="2">
    <source>
        <dbReference type="ARBA" id="ARBA00022737"/>
    </source>
</evidence>
<dbReference type="PRINTS" id="PR00205">
    <property type="entry name" value="CADHERIN"/>
</dbReference>
<proteinExistence type="predicted"/>
<organism evidence="10 11">
    <name type="scientific">Cyprinus carpio</name>
    <name type="common">Common carp</name>
    <dbReference type="NCBI Taxonomy" id="7962"/>
    <lineage>
        <taxon>Eukaryota</taxon>
        <taxon>Metazoa</taxon>
        <taxon>Chordata</taxon>
        <taxon>Craniata</taxon>
        <taxon>Vertebrata</taxon>
        <taxon>Euteleostomi</taxon>
        <taxon>Actinopterygii</taxon>
        <taxon>Neopterygii</taxon>
        <taxon>Teleostei</taxon>
        <taxon>Ostariophysi</taxon>
        <taxon>Cypriniformes</taxon>
        <taxon>Cyprinidae</taxon>
        <taxon>Cyprininae</taxon>
        <taxon>Cyprinus</taxon>
    </lineage>
</organism>
<dbReference type="GO" id="GO:0008013">
    <property type="term" value="F:beta-catenin binding"/>
    <property type="evidence" value="ECO:0007669"/>
    <property type="project" value="TreeGrafter"/>
</dbReference>
<feature type="region of interest" description="Disordered" evidence="6">
    <location>
        <begin position="624"/>
        <end position="669"/>
    </location>
</feature>
<evidence type="ECO:0000313" key="10">
    <source>
        <dbReference type="Ensembl" id="ENSCCRP00015110001.1"/>
    </source>
</evidence>
<dbReference type="GO" id="GO:0044331">
    <property type="term" value="P:cell-cell adhesion mediated by cadherin"/>
    <property type="evidence" value="ECO:0007669"/>
    <property type="project" value="TreeGrafter"/>
</dbReference>
<dbReference type="SMART" id="SM00112">
    <property type="entry name" value="CA"/>
    <property type="match status" value="4"/>
</dbReference>
<feature type="domain" description="Cadherin" evidence="9">
    <location>
        <begin position="127"/>
        <end position="233"/>
    </location>
</feature>
<dbReference type="PROSITE" id="PS00232">
    <property type="entry name" value="CADHERIN_1"/>
    <property type="match status" value="1"/>
</dbReference>
<dbReference type="GO" id="GO:0034332">
    <property type="term" value="P:adherens junction organization"/>
    <property type="evidence" value="ECO:0007669"/>
    <property type="project" value="TreeGrafter"/>
</dbReference>
<evidence type="ECO:0000256" key="8">
    <source>
        <dbReference type="SAM" id="SignalP"/>
    </source>
</evidence>
<dbReference type="GO" id="GO:0016339">
    <property type="term" value="P:calcium-dependent cell-cell adhesion via plasma membrane cell adhesion molecules"/>
    <property type="evidence" value="ECO:0007669"/>
    <property type="project" value="TreeGrafter"/>
</dbReference>
<dbReference type="PANTHER" id="PTHR24027:SF414">
    <property type="entry name" value="CADHERIN-RELATED FAMILY MEMBER 5 ISOFORM X1"/>
    <property type="match status" value="1"/>
</dbReference>
<dbReference type="SUPFAM" id="SSF49313">
    <property type="entry name" value="Cadherin-like"/>
    <property type="match status" value="4"/>
</dbReference>
<feature type="compositionally biased region" description="Acidic residues" evidence="6">
    <location>
        <begin position="637"/>
        <end position="650"/>
    </location>
</feature>
<evidence type="ECO:0000259" key="9">
    <source>
        <dbReference type="PROSITE" id="PS50268"/>
    </source>
</evidence>
<dbReference type="GO" id="GO:0005509">
    <property type="term" value="F:calcium ion binding"/>
    <property type="evidence" value="ECO:0007669"/>
    <property type="project" value="UniProtKB-UniRule"/>
</dbReference>
<dbReference type="InterPro" id="IPR020894">
    <property type="entry name" value="Cadherin_CS"/>
</dbReference>
<dbReference type="Gene3D" id="2.60.40.60">
    <property type="entry name" value="Cadherins"/>
    <property type="match status" value="4"/>
</dbReference>
<evidence type="ECO:0000256" key="3">
    <source>
        <dbReference type="ARBA" id="ARBA00022837"/>
    </source>
</evidence>
<evidence type="ECO:0000256" key="1">
    <source>
        <dbReference type="ARBA" id="ARBA00004370"/>
    </source>
</evidence>
<feature type="chain" id="PRO_5034240795" evidence="8">
    <location>
        <begin position="24"/>
        <end position="669"/>
    </location>
</feature>
<keyword evidence="4 7" id="KW-0472">Membrane</keyword>
<dbReference type="PANTHER" id="PTHR24027">
    <property type="entry name" value="CADHERIN-23"/>
    <property type="match status" value="1"/>
</dbReference>
<sequence>MDLRPKGSASVFVLLVLFKFSEAQNLCSVPNNLPLILISENNKIGDVVTTLNAEDGVMASITSQDPEGFFSIDEYRLIAETVLDYETFNPSKPHEVNIECTKDGSPATTLSLKIAVEDKNDNPPVFEQSQYTLKVDELSKLDTRVGLFTAIDPDKDDRLYYQLDSPEGEFDLEASFNPNILVKKRLDYDNVKEVTMMLYVQDTPIGSTAEVSHTASTTIVVNIIDIDNRPPWFQPCTETEINTSKICLMSGYNGNVILNQQAPGPLSLEPGPLMAIDGDKGRNDPIGYMFLGGNDEDIFQIDTDTGSITMQEPITEAGTIVRTVMAFQKENADQFATTTVILKVVESSIFPPKFVKSSYEGFISEDAGVDSLVLESKTSNRALRVQATDEDFSNGYNPNLRFEIVDGTDFSITPEGFILMAKAVSPGTLNLEMMVVDTTNEESSTASLSVEVTPGGQLVKTGEFSSGDMAAVGASLAVVIVLCLVCIGLMVHRIKGHNADWKKLSEASVFRSTLGGGSGGPKEGVQYSNEGLQHDDDSGSVNSKLAADLENKLESGLKPQQRRGSAPKTMTPSAVLLTTSSPQADSSSLAETIDSEKEVKPILTKERRNEEGYKAVWFKQDIDPNTKEEVVIIPDTGEADGDREEDDDSEGENRPDVDSDVEEGVSSDL</sequence>
<dbReference type="Pfam" id="PF00028">
    <property type="entry name" value="Cadherin"/>
    <property type="match status" value="1"/>
</dbReference>
<keyword evidence="3 5" id="KW-0106">Calcium</keyword>
<accession>A0A8C2ASX6</accession>
<evidence type="ECO:0000313" key="11">
    <source>
        <dbReference type="Proteomes" id="UP000694700"/>
    </source>
</evidence>
<dbReference type="GO" id="GO:0000902">
    <property type="term" value="P:cell morphogenesis"/>
    <property type="evidence" value="ECO:0007669"/>
    <property type="project" value="TreeGrafter"/>
</dbReference>
<reference evidence="10" key="1">
    <citation type="submission" date="2025-08" db="UniProtKB">
        <authorList>
            <consortium name="Ensembl"/>
        </authorList>
    </citation>
    <scope>IDENTIFICATION</scope>
</reference>
<evidence type="ECO:0000256" key="6">
    <source>
        <dbReference type="SAM" id="MobiDB-lite"/>
    </source>
</evidence>
<evidence type="ECO:0000256" key="5">
    <source>
        <dbReference type="PROSITE-ProRule" id="PRU00043"/>
    </source>
</evidence>
<evidence type="ECO:0000256" key="4">
    <source>
        <dbReference type="ARBA" id="ARBA00023136"/>
    </source>
</evidence>
<comment type="subcellular location">
    <subcellularLocation>
        <location evidence="1">Membrane</location>
    </subcellularLocation>
</comment>
<dbReference type="GO" id="GO:0007043">
    <property type="term" value="P:cell-cell junction assembly"/>
    <property type="evidence" value="ECO:0007669"/>
    <property type="project" value="TreeGrafter"/>
</dbReference>
<feature type="domain" description="Cadherin" evidence="9">
    <location>
        <begin position="355"/>
        <end position="464"/>
    </location>
</feature>
<dbReference type="GO" id="GO:0005912">
    <property type="term" value="C:adherens junction"/>
    <property type="evidence" value="ECO:0007669"/>
    <property type="project" value="TreeGrafter"/>
</dbReference>
<dbReference type="Ensembl" id="ENSCCRT00015113489.1">
    <property type="protein sequence ID" value="ENSCCRP00015110001.1"/>
    <property type="gene ID" value="ENSCCRG00015043613.1"/>
</dbReference>
<keyword evidence="7" id="KW-1133">Transmembrane helix</keyword>
<dbReference type="AlphaFoldDB" id="A0A8C2ASX6"/>
<dbReference type="CDD" id="cd11304">
    <property type="entry name" value="Cadherin_repeat"/>
    <property type="match status" value="2"/>
</dbReference>
<keyword evidence="7" id="KW-0812">Transmembrane</keyword>
<dbReference type="GO" id="GO:0045296">
    <property type="term" value="F:cadherin binding"/>
    <property type="evidence" value="ECO:0007669"/>
    <property type="project" value="TreeGrafter"/>
</dbReference>
<keyword evidence="2" id="KW-0677">Repeat</keyword>
<feature type="domain" description="Cadherin" evidence="9">
    <location>
        <begin position="273"/>
        <end position="354"/>
    </location>
</feature>
<protein>
    <submittedName>
        <fullName evidence="10">Cadherin-related family member 5b</fullName>
    </submittedName>
</protein>
<feature type="region of interest" description="Disordered" evidence="6">
    <location>
        <begin position="513"/>
        <end position="542"/>
    </location>
</feature>
<keyword evidence="8" id="KW-0732">Signal</keyword>
<feature type="domain" description="Cadherin" evidence="9">
    <location>
        <begin position="38"/>
        <end position="126"/>
    </location>
</feature>
<dbReference type="InterPro" id="IPR002126">
    <property type="entry name" value="Cadherin-like_dom"/>
</dbReference>
<dbReference type="GO" id="GO:0016477">
    <property type="term" value="P:cell migration"/>
    <property type="evidence" value="ECO:0007669"/>
    <property type="project" value="TreeGrafter"/>
</dbReference>
<feature type="transmembrane region" description="Helical" evidence="7">
    <location>
        <begin position="469"/>
        <end position="491"/>
    </location>
</feature>
<dbReference type="GO" id="GO:0007156">
    <property type="term" value="P:homophilic cell adhesion via plasma membrane adhesion molecules"/>
    <property type="evidence" value="ECO:0007669"/>
    <property type="project" value="InterPro"/>
</dbReference>
<evidence type="ECO:0000256" key="7">
    <source>
        <dbReference type="SAM" id="Phobius"/>
    </source>
</evidence>